<dbReference type="Pfam" id="PF02518">
    <property type="entry name" value="HATPase_c"/>
    <property type="match status" value="1"/>
</dbReference>
<comment type="subcellular location">
    <subcellularLocation>
        <location evidence="2">Cell membrane</location>
        <topology evidence="2">Multi-pass membrane protein</topology>
    </subcellularLocation>
</comment>
<organism evidence="15 16">
    <name type="scientific">Paenibacillus xanthanilyticus</name>
    <dbReference type="NCBI Taxonomy" id="1783531"/>
    <lineage>
        <taxon>Bacteria</taxon>
        <taxon>Bacillati</taxon>
        <taxon>Bacillota</taxon>
        <taxon>Bacilli</taxon>
        <taxon>Bacillales</taxon>
        <taxon>Paenibacillaceae</taxon>
        <taxon>Paenibacillus</taxon>
    </lineage>
</organism>
<comment type="caution">
    <text evidence="15">The sequence shown here is derived from an EMBL/GenBank/DDBJ whole genome shotgun (WGS) entry which is preliminary data.</text>
</comment>
<dbReference type="SUPFAM" id="SSF55874">
    <property type="entry name" value="ATPase domain of HSP90 chaperone/DNA topoisomerase II/histidine kinase"/>
    <property type="match status" value="1"/>
</dbReference>
<dbReference type="RefSeq" id="WP_377720496.1">
    <property type="nucleotide sequence ID" value="NZ_JBHSAM010000028.1"/>
</dbReference>
<dbReference type="PANTHER" id="PTHR34220:SF7">
    <property type="entry name" value="SENSOR HISTIDINE KINASE YPDA"/>
    <property type="match status" value="1"/>
</dbReference>
<keyword evidence="16" id="KW-1185">Reference proteome</keyword>
<keyword evidence="10" id="KW-0902">Two-component regulatory system</keyword>
<evidence type="ECO:0000259" key="13">
    <source>
        <dbReference type="PROSITE" id="PS50109"/>
    </source>
</evidence>
<evidence type="ECO:0000256" key="2">
    <source>
        <dbReference type="ARBA" id="ARBA00004651"/>
    </source>
</evidence>
<gene>
    <name evidence="15" type="ORF">ACFOZ8_19815</name>
</gene>
<keyword evidence="12" id="KW-1133">Transmembrane helix</keyword>
<dbReference type="InterPro" id="IPR003594">
    <property type="entry name" value="HATPase_dom"/>
</dbReference>
<evidence type="ECO:0000259" key="14">
    <source>
        <dbReference type="PROSITE" id="PS50885"/>
    </source>
</evidence>
<name>A0ABV8K7D4_9BACL</name>
<evidence type="ECO:0000256" key="10">
    <source>
        <dbReference type="ARBA" id="ARBA00023012"/>
    </source>
</evidence>
<dbReference type="PANTHER" id="PTHR34220">
    <property type="entry name" value="SENSOR HISTIDINE KINASE YPDA"/>
    <property type="match status" value="1"/>
</dbReference>
<evidence type="ECO:0000256" key="12">
    <source>
        <dbReference type="SAM" id="Phobius"/>
    </source>
</evidence>
<feature type="transmembrane region" description="Helical" evidence="12">
    <location>
        <begin position="20"/>
        <end position="40"/>
    </location>
</feature>
<dbReference type="InterPro" id="IPR005467">
    <property type="entry name" value="His_kinase_dom"/>
</dbReference>
<feature type="domain" description="Histidine kinase" evidence="13">
    <location>
        <begin position="471"/>
        <end position="581"/>
    </location>
</feature>
<comment type="catalytic activity">
    <reaction evidence="1">
        <text>ATP + protein L-histidine = ADP + protein N-phospho-L-histidine.</text>
        <dbReference type="EC" id="2.7.13.3"/>
    </reaction>
</comment>
<dbReference type="InterPro" id="IPR010559">
    <property type="entry name" value="Sig_transdc_His_kin_internal"/>
</dbReference>
<accession>A0ABV8K7D4</accession>
<dbReference type="SMART" id="SM00387">
    <property type="entry name" value="HATPase_c"/>
    <property type="match status" value="1"/>
</dbReference>
<dbReference type="InterPro" id="IPR003660">
    <property type="entry name" value="HAMP_dom"/>
</dbReference>
<dbReference type="Gene3D" id="3.30.565.10">
    <property type="entry name" value="Histidine kinase-like ATPase, C-terminal domain"/>
    <property type="match status" value="1"/>
</dbReference>
<evidence type="ECO:0000256" key="7">
    <source>
        <dbReference type="ARBA" id="ARBA00022741"/>
    </source>
</evidence>
<dbReference type="EMBL" id="JBHSAM010000028">
    <property type="protein sequence ID" value="MFC4101901.1"/>
    <property type="molecule type" value="Genomic_DNA"/>
</dbReference>
<dbReference type="Proteomes" id="UP001595715">
    <property type="component" value="Unassembled WGS sequence"/>
</dbReference>
<dbReference type="Pfam" id="PF00672">
    <property type="entry name" value="HAMP"/>
    <property type="match status" value="1"/>
</dbReference>
<evidence type="ECO:0000256" key="6">
    <source>
        <dbReference type="ARBA" id="ARBA00022679"/>
    </source>
</evidence>
<keyword evidence="8 15" id="KW-0418">Kinase</keyword>
<protein>
    <recommendedName>
        <fullName evidence="3">histidine kinase</fullName>
        <ecNumber evidence="3">2.7.13.3</ecNumber>
    </recommendedName>
</protein>
<keyword evidence="7" id="KW-0547">Nucleotide-binding</keyword>
<feature type="domain" description="HAMP" evidence="14">
    <location>
        <begin position="319"/>
        <end position="371"/>
    </location>
</feature>
<feature type="transmembrane region" description="Helical" evidence="12">
    <location>
        <begin position="297"/>
        <end position="317"/>
    </location>
</feature>
<evidence type="ECO:0000256" key="9">
    <source>
        <dbReference type="ARBA" id="ARBA00022840"/>
    </source>
</evidence>
<evidence type="ECO:0000256" key="11">
    <source>
        <dbReference type="ARBA" id="ARBA00023136"/>
    </source>
</evidence>
<keyword evidence="5" id="KW-0597">Phosphoprotein</keyword>
<evidence type="ECO:0000256" key="8">
    <source>
        <dbReference type="ARBA" id="ARBA00022777"/>
    </source>
</evidence>
<keyword evidence="12" id="KW-0812">Transmembrane</keyword>
<proteinExistence type="predicted"/>
<dbReference type="GO" id="GO:0004673">
    <property type="term" value="F:protein histidine kinase activity"/>
    <property type="evidence" value="ECO:0007669"/>
    <property type="project" value="UniProtKB-EC"/>
</dbReference>
<dbReference type="Pfam" id="PF06580">
    <property type="entry name" value="His_kinase"/>
    <property type="match status" value="1"/>
</dbReference>
<dbReference type="EC" id="2.7.13.3" evidence="3"/>
<keyword evidence="9" id="KW-0067">ATP-binding</keyword>
<keyword evidence="11 12" id="KW-0472">Membrane</keyword>
<sequence length="588" mass="67304">MKSDSYKRYLPFGHKLMITYCVFIMIPVLLAGYVANAILVRSIEERTKESSIGTLKQMKDNISYRMQDIVRVSELIYYDTTLTEYLRNNEAGWVSYFTTSKYLVPRLQTLLEAVNSHIWISVYLDNEEIHEVYNRQLTDPLDGGNSAFDIYHTERIFNKSWYTSFPQEYFGQTLEWAQIDEDKTFGHISLLRRIVDASKLFKVDEIGFMRIRIRLEDLFESVDSSKIGEGSMIYLLDESDRLISASGPIDRSSGQTLSVARKAGHIIIEEKVEPLNWRIVALIPSDITQSAAQTIRMWTVAACFIASIVFAAVGLFISRYFARKVSKIVYVLDSFQEGDFSKRIQFKGRDEFTRISVALNDMGQNIGSLIREVYMTNIQKKEAELESLQAQINPHFLYNTLSSISRLARFGEVEKLHRMVLDLAKFYRLSLNEGRTIIPIRNEIEQVEAYVNIQKTKFGDGMMVYYDIDPVIHDFLTIKLILQPFVENVLEHGLYGDHINLRIVGKLEDGTVVFKIIDDGVGMSAETIRQLFDPAESLNVGYGIRNVHQRIRLHFGGQYGVKIVSKPGFGTAVVIRIPAEAAVEQEAM</sequence>
<keyword evidence="6 15" id="KW-0808">Transferase</keyword>
<reference evidence="16" key="1">
    <citation type="journal article" date="2019" name="Int. J. Syst. Evol. Microbiol.">
        <title>The Global Catalogue of Microorganisms (GCM) 10K type strain sequencing project: providing services to taxonomists for standard genome sequencing and annotation.</title>
        <authorList>
            <consortium name="The Broad Institute Genomics Platform"/>
            <consortium name="The Broad Institute Genome Sequencing Center for Infectious Disease"/>
            <person name="Wu L."/>
            <person name="Ma J."/>
        </authorList>
    </citation>
    <scope>NUCLEOTIDE SEQUENCE [LARGE SCALE GENOMIC DNA]</scope>
    <source>
        <strain evidence="16">IBRC-M 10987</strain>
    </source>
</reference>
<evidence type="ECO:0000256" key="5">
    <source>
        <dbReference type="ARBA" id="ARBA00022553"/>
    </source>
</evidence>
<dbReference type="CDD" id="cd06225">
    <property type="entry name" value="HAMP"/>
    <property type="match status" value="1"/>
</dbReference>
<keyword evidence="4" id="KW-1003">Cell membrane</keyword>
<dbReference type="InterPro" id="IPR050640">
    <property type="entry name" value="Bact_2-comp_sensor_kinase"/>
</dbReference>
<dbReference type="Gene3D" id="6.10.340.10">
    <property type="match status" value="1"/>
</dbReference>
<dbReference type="PROSITE" id="PS50109">
    <property type="entry name" value="HIS_KIN"/>
    <property type="match status" value="1"/>
</dbReference>
<evidence type="ECO:0000313" key="15">
    <source>
        <dbReference type="EMBL" id="MFC4101901.1"/>
    </source>
</evidence>
<dbReference type="PROSITE" id="PS50885">
    <property type="entry name" value="HAMP"/>
    <property type="match status" value="1"/>
</dbReference>
<dbReference type="InterPro" id="IPR036890">
    <property type="entry name" value="HATPase_C_sf"/>
</dbReference>
<evidence type="ECO:0000313" key="16">
    <source>
        <dbReference type="Proteomes" id="UP001595715"/>
    </source>
</evidence>
<dbReference type="SMART" id="SM00304">
    <property type="entry name" value="HAMP"/>
    <property type="match status" value="1"/>
</dbReference>
<evidence type="ECO:0000256" key="1">
    <source>
        <dbReference type="ARBA" id="ARBA00000085"/>
    </source>
</evidence>
<evidence type="ECO:0000256" key="4">
    <source>
        <dbReference type="ARBA" id="ARBA00022475"/>
    </source>
</evidence>
<evidence type="ECO:0000256" key="3">
    <source>
        <dbReference type="ARBA" id="ARBA00012438"/>
    </source>
</evidence>